<dbReference type="Proteomes" id="UP000198571">
    <property type="component" value="Unassembled WGS sequence"/>
</dbReference>
<evidence type="ECO:0000313" key="1">
    <source>
        <dbReference type="EMBL" id="SER94956.1"/>
    </source>
</evidence>
<dbReference type="STRING" id="1601833.SAMN05518684_105258"/>
<reference evidence="2" key="1">
    <citation type="submission" date="2016-10" db="EMBL/GenBank/DDBJ databases">
        <authorList>
            <person name="Varghese N."/>
            <person name="Submissions S."/>
        </authorList>
    </citation>
    <scope>NUCLEOTIDE SEQUENCE [LARGE SCALE GENOMIC DNA]</scope>
    <source>
        <strain evidence="2">S9</strain>
    </source>
</reference>
<evidence type="ECO:0000313" key="2">
    <source>
        <dbReference type="Proteomes" id="UP000198571"/>
    </source>
</evidence>
<organism evidence="1 2">
    <name type="scientific">Salipaludibacillus aurantiacus</name>
    <dbReference type="NCBI Taxonomy" id="1601833"/>
    <lineage>
        <taxon>Bacteria</taxon>
        <taxon>Bacillati</taxon>
        <taxon>Bacillota</taxon>
        <taxon>Bacilli</taxon>
        <taxon>Bacillales</taxon>
        <taxon>Bacillaceae</taxon>
    </lineage>
</organism>
<proteinExistence type="predicted"/>
<keyword evidence="2" id="KW-1185">Reference proteome</keyword>
<dbReference type="InterPro" id="IPR026838">
    <property type="entry name" value="YheC/D"/>
</dbReference>
<accession>A0A1H9TCW8</accession>
<dbReference type="AlphaFoldDB" id="A0A1H9TCW8"/>
<name>A0A1H9TCW8_9BACI</name>
<gene>
    <name evidence="1" type="ORF">SAMN05518684_105258</name>
</gene>
<dbReference type="Gene3D" id="3.30.470.20">
    <property type="entry name" value="ATP-grasp fold, B domain"/>
    <property type="match status" value="1"/>
</dbReference>
<sequence length="343" mass="39657">MDNKILIGIMTNKKPRQKQLKRFISFNKNPNVELFAFTPSGINWQEEKISGLTVSKGETITKEFPFPNSVINLIYTKQQQTIAKLEEKLGGKKVFNTVNRLDKWQTYETLSESPVAFFLPDTFMFKEKEFLPLLKRYKVLYLKPRHGLKGVLIYRVEWKEEAGQYNIYDHSSTPVFVFNDEKLCLTKIKEIAGKKKYIVQKEIKSAAVNESIFDIRVIIHKNRLGKWEVSGGLARIAIPRVYVTNAALKMLPLEDLLKRLNMGFLQRAVFKKKLELISIASAKALEEEAGQFGELSADFMIDDRNQLFMLEINGQPTKKVRDPDLLEKMYTKPLDFACYLAEN</sequence>
<dbReference type="RefSeq" id="WP_093050133.1">
    <property type="nucleotide sequence ID" value="NZ_FOGT01000005.1"/>
</dbReference>
<dbReference type="SUPFAM" id="SSF56059">
    <property type="entry name" value="Glutathione synthetase ATP-binding domain-like"/>
    <property type="match status" value="1"/>
</dbReference>
<dbReference type="Pfam" id="PF14398">
    <property type="entry name" value="ATPgrasp_YheCD"/>
    <property type="match status" value="1"/>
</dbReference>
<dbReference type="OrthoDB" id="7869153at2"/>
<protein>
    <submittedName>
        <fullName evidence="1">YheC/D like ATP-grasp</fullName>
    </submittedName>
</protein>
<dbReference type="EMBL" id="FOGT01000005">
    <property type="protein sequence ID" value="SER94956.1"/>
    <property type="molecule type" value="Genomic_DNA"/>
</dbReference>